<evidence type="ECO:0000256" key="4">
    <source>
        <dbReference type="ARBA" id="ARBA00022833"/>
    </source>
</evidence>
<dbReference type="PANTHER" id="PTHR24403">
    <property type="entry name" value="ZINC FINGER PROTEIN"/>
    <property type="match status" value="1"/>
</dbReference>
<dbReference type="PROSITE" id="PS50157">
    <property type="entry name" value="ZINC_FINGER_C2H2_2"/>
    <property type="match status" value="5"/>
</dbReference>
<dbReference type="InterPro" id="IPR013087">
    <property type="entry name" value="Znf_C2H2_type"/>
</dbReference>
<accession>A0A8J6HHR6</accession>
<sequence length="474" mass="56297">MVCRCEAGPRHPHLSYRCPREFAGHVGGSPAPSPGRRAPIGKPSPVPAIQARHINVLPFRSLSVKPLGSISGGEGGCETNSLENYNCKDCDFESNLVIILNQHVREHHRKRIDEPKNDVEVKSYICRECSFETYSALVWIKHLNILCFKTKEDFEKVTFGNDAKQHLSKENVQRFRCDKCNYKTNREYNFKRHIITRHKSDEEEIQSGSGLRCDKCDFTAKHRYKMKHHKLMKHTSDEEALWLQCEQCSYKTKLKYSLRSHMNLHKSDEETKWFDCFNCEYRTRRKGNLRRHMLLKHTLSEFVQWFACDKCHYQCKTKDDLHKHVKLHDSDVKTDDDIKRLKCGFTVKHRYKMKHHKHAPDEEVLWLRCEQCSYKTKLKDSLKRHVIALHKSDEEAKWFYCYNCEYRTLRKENLRRHMLLKHTSSEALQWFGCDKCYFQTKTKYYLYRHTQLRHPETSHAAQAHHLGSRAMVHL</sequence>
<dbReference type="GO" id="GO:0008270">
    <property type="term" value="F:zinc ion binding"/>
    <property type="evidence" value="ECO:0007669"/>
    <property type="project" value="UniProtKB-KW"/>
</dbReference>
<feature type="domain" description="C2H2-type" evidence="6">
    <location>
        <begin position="175"/>
        <end position="203"/>
    </location>
</feature>
<keyword evidence="3 5" id="KW-0863">Zinc-finger</keyword>
<dbReference type="GO" id="GO:0005634">
    <property type="term" value="C:nucleus"/>
    <property type="evidence" value="ECO:0007669"/>
    <property type="project" value="TreeGrafter"/>
</dbReference>
<feature type="domain" description="C2H2-type" evidence="6">
    <location>
        <begin position="306"/>
        <end position="333"/>
    </location>
</feature>
<gene>
    <name evidence="7" type="ORF">GEV33_007897</name>
</gene>
<keyword evidence="2" id="KW-0677">Repeat</keyword>
<name>A0A8J6HHR6_TENMO</name>
<keyword evidence="8" id="KW-1185">Reference proteome</keyword>
<feature type="domain" description="C2H2-type" evidence="6">
    <location>
        <begin position="399"/>
        <end position="427"/>
    </location>
</feature>
<keyword evidence="1" id="KW-0479">Metal-binding</keyword>
<keyword evidence="4" id="KW-0862">Zinc</keyword>
<feature type="domain" description="C2H2-type" evidence="6">
    <location>
        <begin position="243"/>
        <end position="270"/>
    </location>
</feature>
<evidence type="ECO:0000256" key="1">
    <source>
        <dbReference type="ARBA" id="ARBA00022723"/>
    </source>
</evidence>
<evidence type="ECO:0000256" key="3">
    <source>
        <dbReference type="ARBA" id="ARBA00022771"/>
    </source>
</evidence>
<dbReference type="InterPro" id="IPR050688">
    <property type="entry name" value="Zinc_finger/UBP_domain"/>
</dbReference>
<dbReference type="PROSITE" id="PS00028">
    <property type="entry name" value="ZINC_FINGER_C2H2_1"/>
    <property type="match status" value="1"/>
</dbReference>
<evidence type="ECO:0000259" key="6">
    <source>
        <dbReference type="PROSITE" id="PS50157"/>
    </source>
</evidence>
<evidence type="ECO:0000313" key="7">
    <source>
        <dbReference type="EMBL" id="KAH0814894.1"/>
    </source>
</evidence>
<dbReference type="SMART" id="SM00355">
    <property type="entry name" value="ZnF_C2H2"/>
    <property type="match status" value="10"/>
</dbReference>
<dbReference type="Gene3D" id="3.30.160.60">
    <property type="entry name" value="Classic Zinc Finger"/>
    <property type="match status" value="5"/>
</dbReference>
<evidence type="ECO:0000256" key="2">
    <source>
        <dbReference type="ARBA" id="ARBA00022737"/>
    </source>
</evidence>
<evidence type="ECO:0000313" key="8">
    <source>
        <dbReference type="Proteomes" id="UP000719412"/>
    </source>
</evidence>
<dbReference type="Proteomes" id="UP000719412">
    <property type="component" value="Unassembled WGS sequence"/>
</dbReference>
<feature type="domain" description="C2H2-type" evidence="6">
    <location>
        <begin position="367"/>
        <end position="395"/>
    </location>
</feature>
<comment type="caution">
    <text evidence="7">The sequence shown here is derived from an EMBL/GenBank/DDBJ whole genome shotgun (WGS) entry which is preliminary data.</text>
</comment>
<protein>
    <recommendedName>
        <fullName evidence="6">C2H2-type domain-containing protein</fullName>
    </recommendedName>
</protein>
<reference evidence="7" key="1">
    <citation type="journal article" date="2020" name="J Insects Food Feed">
        <title>The yellow mealworm (Tenebrio molitor) genome: a resource for the emerging insects as food and feed industry.</title>
        <authorList>
            <person name="Eriksson T."/>
            <person name="Andere A."/>
            <person name="Kelstrup H."/>
            <person name="Emery V."/>
            <person name="Picard C."/>
        </authorList>
    </citation>
    <scope>NUCLEOTIDE SEQUENCE</scope>
    <source>
        <strain evidence="7">Stoneville</strain>
        <tissue evidence="7">Whole head</tissue>
    </source>
</reference>
<proteinExistence type="predicted"/>
<reference evidence="7" key="2">
    <citation type="submission" date="2021-08" db="EMBL/GenBank/DDBJ databases">
        <authorList>
            <person name="Eriksson T."/>
        </authorList>
    </citation>
    <scope>NUCLEOTIDE SEQUENCE</scope>
    <source>
        <strain evidence="7">Stoneville</strain>
        <tissue evidence="7">Whole head</tissue>
    </source>
</reference>
<dbReference type="EMBL" id="JABDTM020023810">
    <property type="protein sequence ID" value="KAH0814894.1"/>
    <property type="molecule type" value="Genomic_DNA"/>
</dbReference>
<evidence type="ECO:0000256" key="5">
    <source>
        <dbReference type="PROSITE-ProRule" id="PRU00042"/>
    </source>
</evidence>
<dbReference type="PANTHER" id="PTHR24403:SF67">
    <property type="entry name" value="FI01116P-RELATED"/>
    <property type="match status" value="1"/>
</dbReference>
<organism evidence="7 8">
    <name type="scientific">Tenebrio molitor</name>
    <name type="common">Yellow mealworm beetle</name>
    <dbReference type="NCBI Taxonomy" id="7067"/>
    <lineage>
        <taxon>Eukaryota</taxon>
        <taxon>Metazoa</taxon>
        <taxon>Ecdysozoa</taxon>
        <taxon>Arthropoda</taxon>
        <taxon>Hexapoda</taxon>
        <taxon>Insecta</taxon>
        <taxon>Pterygota</taxon>
        <taxon>Neoptera</taxon>
        <taxon>Endopterygota</taxon>
        <taxon>Coleoptera</taxon>
        <taxon>Polyphaga</taxon>
        <taxon>Cucujiformia</taxon>
        <taxon>Tenebrionidae</taxon>
        <taxon>Tenebrio</taxon>
    </lineage>
</organism>
<dbReference type="GO" id="GO:0045944">
    <property type="term" value="P:positive regulation of transcription by RNA polymerase II"/>
    <property type="evidence" value="ECO:0007669"/>
    <property type="project" value="TreeGrafter"/>
</dbReference>
<dbReference type="AlphaFoldDB" id="A0A8J6HHR6"/>